<dbReference type="EMBL" id="AWUE01020862">
    <property type="protein sequence ID" value="OMO65045.1"/>
    <property type="molecule type" value="Genomic_DNA"/>
</dbReference>
<feature type="region of interest" description="Disordered" evidence="1">
    <location>
        <begin position="133"/>
        <end position="184"/>
    </location>
</feature>
<name>A0A1R3H3W7_9ROSI</name>
<protein>
    <submittedName>
        <fullName evidence="2">Uncharacterized protein</fullName>
    </submittedName>
</protein>
<evidence type="ECO:0000256" key="1">
    <source>
        <dbReference type="SAM" id="MobiDB-lite"/>
    </source>
</evidence>
<keyword evidence="3" id="KW-1185">Reference proteome</keyword>
<feature type="compositionally biased region" description="Basic and acidic residues" evidence="1">
    <location>
        <begin position="175"/>
        <end position="184"/>
    </location>
</feature>
<dbReference type="Proteomes" id="UP000187203">
    <property type="component" value="Unassembled WGS sequence"/>
</dbReference>
<sequence length="184" mass="20810">MTPPYSKERGDARTPPAERLVYARMQMAMTRTPPRERLVYARMDARPEVLRESDASIFLGAGRRPRLPRTSLGERRLHILKSGATTRTPPGERLVYARMDERPRLLQENDASIFQGKGRAGLLRENVSSTLGWTSVQDSSERTAPPYSKEGSDDQDSSRRTSRLSLDGRASKTPPSERRLHGYE</sequence>
<proteinExistence type="predicted"/>
<evidence type="ECO:0000313" key="2">
    <source>
        <dbReference type="EMBL" id="OMO65045.1"/>
    </source>
</evidence>
<dbReference type="AlphaFoldDB" id="A0A1R3H3W7"/>
<feature type="compositionally biased region" description="Basic and acidic residues" evidence="1">
    <location>
        <begin position="150"/>
        <end position="159"/>
    </location>
</feature>
<evidence type="ECO:0000313" key="3">
    <source>
        <dbReference type="Proteomes" id="UP000187203"/>
    </source>
</evidence>
<reference evidence="3" key="1">
    <citation type="submission" date="2013-09" db="EMBL/GenBank/DDBJ databases">
        <title>Corchorus olitorius genome sequencing.</title>
        <authorList>
            <person name="Alam M."/>
            <person name="Haque M.S."/>
            <person name="Islam M.S."/>
            <person name="Emdad E.M."/>
            <person name="Islam M.M."/>
            <person name="Ahmed B."/>
            <person name="Halim A."/>
            <person name="Hossen Q.M.M."/>
            <person name="Hossain M.Z."/>
            <person name="Ahmed R."/>
            <person name="Khan M.M."/>
            <person name="Islam R."/>
            <person name="Rashid M.M."/>
            <person name="Khan S.A."/>
            <person name="Rahman M.S."/>
            <person name="Alam M."/>
            <person name="Yahiya A.S."/>
            <person name="Khan M.S."/>
            <person name="Azam M.S."/>
            <person name="Haque T."/>
            <person name="Lashkar M.Z.H."/>
            <person name="Akhand A.I."/>
            <person name="Morshed G."/>
            <person name="Roy S."/>
            <person name="Uddin K.S."/>
            <person name="Rabeya T."/>
            <person name="Hossain A.S."/>
            <person name="Chowdhury A."/>
            <person name="Snigdha A.R."/>
            <person name="Mortoza M.S."/>
            <person name="Matin S.A."/>
            <person name="Hoque S.M.E."/>
            <person name="Islam M.K."/>
            <person name="Roy D.K."/>
            <person name="Haider R."/>
            <person name="Moosa M.M."/>
            <person name="Elias S.M."/>
            <person name="Hasan A.M."/>
            <person name="Jahan S."/>
            <person name="Shafiuddin M."/>
            <person name="Mahmood N."/>
            <person name="Shommy N.S."/>
        </authorList>
    </citation>
    <scope>NUCLEOTIDE SEQUENCE [LARGE SCALE GENOMIC DNA]</scope>
    <source>
        <strain evidence="3">cv. O-4</strain>
    </source>
</reference>
<organism evidence="2 3">
    <name type="scientific">Corchorus olitorius</name>
    <dbReference type="NCBI Taxonomy" id="93759"/>
    <lineage>
        <taxon>Eukaryota</taxon>
        <taxon>Viridiplantae</taxon>
        <taxon>Streptophyta</taxon>
        <taxon>Embryophyta</taxon>
        <taxon>Tracheophyta</taxon>
        <taxon>Spermatophyta</taxon>
        <taxon>Magnoliopsida</taxon>
        <taxon>eudicotyledons</taxon>
        <taxon>Gunneridae</taxon>
        <taxon>Pentapetalae</taxon>
        <taxon>rosids</taxon>
        <taxon>malvids</taxon>
        <taxon>Malvales</taxon>
        <taxon>Malvaceae</taxon>
        <taxon>Grewioideae</taxon>
        <taxon>Apeibeae</taxon>
        <taxon>Corchorus</taxon>
    </lineage>
</organism>
<comment type="caution">
    <text evidence="2">The sequence shown here is derived from an EMBL/GenBank/DDBJ whole genome shotgun (WGS) entry which is preliminary data.</text>
</comment>
<accession>A0A1R3H3W7</accession>
<gene>
    <name evidence="2" type="ORF">COLO4_31603</name>
</gene>